<feature type="chain" id="PRO_5015462191" evidence="1">
    <location>
        <begin position="31"/>
        <end position="166"/>
    </location>
</feature>
<protein>
    <submittedName>
        <fullName evidence="2">Uncharacterized protein</fullName>
    </submittedName>
</protein>
<name>A0A2T3Z230_TRIA4</name>
<organism evidence="2 3">
    <name type="scientific">Trichoderma asperellum (strain ATCC 204424 / CBS 433.97 / NBRC 101777)</name>
    <dbReference type="NCBI Taxonomy" id="1042311"/>
    <lineage>
        <taxon>Eukaryota</taxon>
        <taxon>Fungi</taxon>
        <taxon>Dikarya</taxon>
        <taxon>Ascomycota</taxon>
        <taxon>Pezizomycotina</taxon>
        <taxon>Sordariomycetes</taxon>
        <taxon>Hypocreomycetidae</taxon>
        <taxon>Hypocreales</taxon>
        <taxon>Hypocreaceae</taxon>
        <taxon>Trichoderma</taxon>
    </lineage>
</organism>
<feature type="signal peptide" evidence="1">
    <location>
        <begin position="1"/>
        <end position="30"/>
    </location>
</feature>
<dbReference type="Proteomes" id="UP000240493">
    <property type="component" value="Unassembled WGS sequence"/>
</dbReference>
<dbReference type="AlphaFoldDB" id="A0A2T3Z230"/>
<keyword evidence="1" id="KW-0732">Signal</keyword>
<gene>
    <name evidence="2" type="ORF">M441DRAFT_49234</name>
</gene>
<evidence type="ECO:0000313" key="2">
    <source>
        <dbReference type="EMBL" id="PTB38864.1"/>
    </source>
</evidence>
<sequence length="166" mass="17712">MWRHTAFSILPLTVMLLVLLLAAVVGTAAGSSRPCLSGITAACAGTKNGARGVASRLISKRTAETYGCTPALVDATLLFSHPYLRLRCESSCSSHCPPSTSARRLGHFDPTAPCPVRCAWYHHQMRYSYETCDACQSPIAEHLCSFSPEADMDSLGLDGSPLVPVA</sequence>
<accession>A0A2T3Z230</accession>
<reference evidence="2 3" key="1">
    <citation type="submission" date="2016-07" db="EMBL/GenBank/DDBJ databases">
        <title>Multiple horizontal gene transfer events from other fungi enriched the ability of initially mycotrophic Trichoderma (Ascomycota) to feed on dead plant biomass.</title>
        <authorList>
            <consortium name="DOE Joint Genome Institute"/>
            <person name="Aerts A."/>
            <person name="Atanasova L."/>
            <person name="Chenthamara K."/>
            <person name="Zhang J."/>
            <person name="Grujic M."/>
            <person name="Henrissat B."/>
            <person name="Kuo A."/>
            <person name="Salamov A."/>
            <person name="Lipzen A."/>
            <person name="Labutti K."/>
            <person name="Barry K."/>
            <person name="Miao Y."/>
            <person name="Rahimi M.J."/>
            <person name="Shen Q."/>
            <person name="Grigoriev I.V."/>
            <person name="Kubicek C.P."/>
            <person name="Druzhinina I.S."/>
        </authorList>
    </citation>
    <scope>NUCLEOTIDE SEQUENCE [LARGE SCALE GENOMIC DNA]</scope>
    <source>
        <strain evidence="2 3">CBS 433.97</strain>
    </source>
</reference>
<evidence type="ECO:0000256" key="1">
    <source>
        <dbReference type="SAM" id="SignalP"/>
    </source>
</evidence>
<evidence type="ECO:0000313" key="3">
    <source>
        <dbReference type="Proteomes" id="UP000240493"/>
    </source>
</evidence>
<proteinExistence type="predicted"/>
<keyword evidence="3" id="KW-1185">Reference proteome</keyword>
<dbReference type="EMBL" id="KZ679265">
    <property type="protein sequence ID" value="PTB38864.1"/>
    <property type="molecule type" value="Genomic_DNA"/>
</dbReference>